<dbReference type="Pfam" id="PF21806">
    <property type="entry name" value="DUF6879"/>
    <property type="match status" value="1"/>
</dbReference>
<proteinExistence type="predicted"/>
<dbReference type="Proteomes" id="UP000655287">
    <property type="component" value="Unassembled WGS sequence"/>
</dbReference>
<feature type="domain" description="DUF6879" evidence="1">
    <location>
        <begin position="2"/>
        <end position="79"/>
    </location>
</feature>
<dbReference type="EMBL" id="BOOU01000030">
    <property type="protein sequence ID" value="GII76857.1"/>
    <property type="molecule type" value="Genomic_DNA"/>
</dbReference>
<reference evidence="2" key="1">
    <citation type="submission" date="2021-01" db="EMBL/GenBank/DDBJ databases">
        <title>Whole genome shotgun sequence of Sphaerisporangium rufum NBRC 109079.</title>
        <authorList>
            <person name="Komaki H."/>
            <person name="Tamura T."/>
        </authorList>
    </citation>
    <scope>NUCLEOTIDE SEQUENCE</scope>
    <source>
        <strain evidence="2">NBRC 109079</strain>
    </source>
</reference>
<evidence type="ECO:0000313" key="3">
    <source>
        <dbReference type="Proteomes" id="UP000655287"/>
    </source>
</evidence>
<dbReference type="InterPro" id="IPR049244">
    <property type="entry name" value="DUF6879"/>
</dbReference>
<sequence>MEAGEKIRVLPVDSVAHLEGEIELPEVVILGSLTMYEVLYDATGILDGARRIDDRRVLDGCRAQLAELYDKGEDLLSYFDREIATLPPPIVTT</sequence>
<comment type="caution">
    <text evidence="2">The sequence shown here is derived from an EMBL/GenBank/DDBJ whole genome shotgun (WGS) entry which is preliminary data.</text>
</comment>
<protein>
    <recommendedName>
        <fullName evidence="1">DUF6879 domain-containing protein</fullName>
    </recommendedName>
</protein>
<evidence type="ECO:0000313" key="2">
    <source>
        <dbReference type="EMBL" id="GII76857.1"/>
    </source>
</evidence>
<accession>A0A919V003</accession>
<organism evidence="2 3">
    <name type="scientific">Sphaerisporangium rufum</name>
    <dbReference type="NCBI Taxonomy" id="1381558"/>
    <lineage>
        <taxon>Bacteria</taxon>
        <taxon>Bacillati</taxon>
        <taxon>Actinomycetota</taxon>
        <taxon>Actinomycetes</taxon>
        <taxon>Streptosporangiales</taxon>
        <taxon>Streptosporangiaceae</taxon>
        <taxon>Sphaerisporangium</taxon>
    </lineage>
</organism>
<evidence type="ECO:0000259" key="1">
    <source>
        <dbReference type="Pfam" id="PF21806"/>
    </source>
</evidence>
<dbReference type="AlphaFoldDB" id="A0A919V003"/>
<keyword evidence="3" id="KW-1185">Reference proteome</keyword>
<name>A0A919V003_9ACTN</name>
<gene>
    <name evidence="2" type="ORF">Sru01_18390</name>
</gene>